<gene>
    <name evidence="1" type="ORF">EJB05_25503</name>
</gene>
<name>A0A5J9VE03_9POAL</name>
<dbReference type="EMBL" id="RWGY01000011">
    <property type="protein sequence ID" value="TVU33671.1"/>
    <property type="molecule type" value="Genomic_DNA"/>
</dbReference>
<dbReference type="Proteomes" id="UP000324897">
    <property type="component" value="Chromosome 1"/>
</dbReference>
<dbReference type="AlphaFoldDB" id="A0A5J9VE03"/>
<organism evidence="1 2">
    <name type="scientific">Eragrostis curvula</name>
    <name type="common">weeping love grass</name>
    <dbReference type="NCBI Taxonomy" id="38414"/>
    <lineage>
        <taxon>Eukaryota</taxon>
        <taxon>Viridiplantae</taxon>
        <taxon>Streptophyta</taxon>
        <taxon>Embryophyta</taxon>
        <taxon>Tracheophyta</taxon>
        <taxon>Spermatophyta</taxon>
        <taxon>Magnoliopsida</taxon>
        <taxon>Liliopsida</taxon>
        <taxon>Poales</taxon>
        <taxon>Poaceae</taxon>
        <taxon>PACMAD clade</taxon>
        <taxon>Chloridoideae</taxon>
        <taxon>Eragrostideae</taxon>
        <taxon>Eragrostidinae</taxon>
        <taxon>Eragrostis</taxon>
    </lineage>
</organism>
<proteinExistence type="predicted"/>
<evidence type="ECO:0000313" key="2">
    <source>
        <dbReference type="Proteomes" id="UP000324897"/>
    </source>
</evidence>
<dbReference type="Gramene" id="TVU33671">
    <property type="protein sequence ID" value="TVU33671"/>
    <property type="gene ID" value="EJB05_25503"/>
</dbReference>
<sequence>MAAAVADVGVVVMGCRGAAAAVLDVVMHGRRLGGAHGGELRWALGVGALSLHHPLLQLGLKVDDGVFLLLREHSTLQSGSQVVDPTQAAALAVSLETFERGKYDQEQWMHLLITMRLKFSISNSNRLFSLDEHGMQQCAWKERRNRFMQHEETKEQLTSLCRDSTPAAETMLEDVVPQPLVLLR</sequence>
<accession>A0A5J9VE03</accession>
<keyword evidence="2" id="KW-1185">Reference proteome</keyword>
<comment type="caution">
    <text evidence="1">The sequence shown here is derived from an EMBL/GenBank/DDBJ whole genome shotgun (WGS) entry which is preliminary data.</text>
</comment>
<reference evidence="1 2" key="1">
    <citation type="journal article" date="2019" name="Sci. Rep.">
        <title>A high-quality genome of Eragrostis curvula grass provides insights into Poaceae evolution and supports new strategies to enhance forage quality.</title>
        <authorList>
            <person name="Carballo J."/>
            <person name="Santos B.A.C.M."/>
            <person name="Zappacosta D."/>
            <person name="Garbus I."/>
            <person name="Selva J.P."/>
            <person name="Gallo C.A."/>
            <person name="Diaz A."/>
            <person name="Albertini E."/>
            <person name="Caccamo M."/>
            <person name="Echenique V."/>
        </authorList>
    </citation>
    <scope>NUCLEOTIDE SEQUENCE [LARGE SCALE GENOMIC DNA]</scope>
    <source>
        <strain evidence="2">cv. Victoria</strain>
        <tissue evidence="1">Leaf</tissue>
    </source>
</reference>
<evidence type="ECO:0000313" key="1">
    <source>
        <dbReference type="EMBL" id="TVU33671.1"/>
    </source>
</evidence>
<protein>
    <submittedName>
        <fullName evidence="1">Uncharacterized protein</fullName>
    </submittedName>
</protein>